<evidence type="ECO:0000256" key="2">
    <source>
        <dbReference type="HAMAP-Rule" id="MF_01029"/>
    </source>
</evidence>
<sequence>MNKDSLWYLYLIRTQSGAVYTGITTDVSRRYKQHVSGKGAKALRGKGPLTLVYQCLVKDRGIASKVEYRVKKLNKQQKERLIMNQPPCVVTYLMAIGLSEKFFTHSVSSQAIITQTATKEPQIELDT</sequence>
<dbReference type="EMBL" id="VCDN01000019">
    <property type="protein sequence ID" value="MDX7986829.1"/>
    <property type="molecule type" value="Genomic_DNA"/>
</dbReference>
<proteinExistence type="inferred from homology"/>
<dbReference type="Pfam" id="PF01541">
    <property type="entry name" value="GIY-YIG"/>
    <property type="match status" value="1"/>
</dbReference>
<organism evidence="4 5">
    <name type="scientific">Xenorhabdus santafensis</name>
    <dbReference type="NCBI Taxonomy" id="2582833"/>
    <lineage>
        <taxon>Bacteria</taxon>
        <taxon>Pseudomonadati</taxon>
        <taxon>Pseudomonadota</taxon>
        <taxon>Gammaproteobacteria</taxon>
        <taxon>Enterobacterales</taxon>
        <taxon>Morganellaceae</taxon>
        <taxon>Xenorhabdus</taxon>
    </lineage>
</organism>
<evidence type="ECO:0000313" key="5">
    <source>
        <dbReference type="Proteomes" id="UP001271890"/>
    </source>
</evidence>
<reference evidence="5" key="1">
    <citation type="journal article" date="2024" name="Toxins">
        <title>Genome Sequence Analysis of Native Xenorhabdus Strains Isolated from Entomopathogenic Nematodes in Argentina.</title>
        <authorList>
            <person name="Palma L."/>
            <person name="Frizzo L."/>
            <person name="Kaiser S."/>
            <person name="Berry C."/>
            <person name="Caballero P."/>
            <person name="Bode H.B."/>
            <person name="Del Valle E.E."/>
        </authorList>
    </citation>
    <scope>NUCLEOTIDE SEQUENCE [LARGE SCALE GENOMIC DNA]</scope>
    <source>
        <strain evidence="5">12</strain>
    </source>
</reference>
<dbReference type="PROSITE" id="PS50164">
    <property type="entry name" value="GIY_YIG"/>
    <property type="match status" value="1"/>
</dbReference>
<evidence type="ECO:0000313" key="4">
    <source>
        <dbReference type="EMBL" id="MDX7986829.1"/>
    </source>
</evidence>
<dbReference type="InterPro" id="IPR050190">
    <property type="entry name" value="UPF0213_domain"/>
</dbReference>
<protein>
    <recommendedName>
        <fullName evidence="2">UPF0213 protein FE392_05705</fullName>
    </recommendedName>
</protein>
<keyword evidence="5" id="KW-1185">Reference proteome</keyword>
<comment type="caution">
    <text evidence="4">The sequence shown here is derived from an EMBL/GenBank/DDBJ whole genome shotgun (WGS) entry which is preliminary data.</text>
</comment>
<feature type="domain" description="GIY-YIG" evidence="3">
    <location>
        <begin position="5"/>
        <end position="80"/>
    </location>
</feature>
<dbReference type="SUPFAM" id="SSF82771">
    <property type="entry name" value="GIY-YIG endonuclease"/>
    <property type="match status" value="1"/>
</dbReference>
<dbReference type="InterPro" id="IPR035901">
    <property type="entry name" value="GIY-YIG_endonuc_sf"/>
</dbReference>
<dbReference type="Proteomes" id="UP001271890">
    <property type="component" value="Unassembled WGS sequence"/>
</dbReference>
<dbReference type="PANTHER" id="PTHR34477">
    <property type="entry name" value="UPF0213 PROTEIN YHBQ"/>
    <property type="match status" value="1"/>
</dbReference>
<evidence type="ECO:0000259" key="3">
    <source>
        <dbReference type="PROSITE" id="PS50164"/>
    </source>
</evidence>
<dbReference type="InterPro" id="IPR000305">
    <property type="entry name" value="GIY-YIG_endonuc"/>
</dbReference>
<dbReference type="InterPro" id="IPR022992">
    <property type="entry name" value="UPF0213_GIY-YIG_endonuc"/>
</dbReference>
<dbReference type="PANTHER" id="PTHR34477:SF1">
    <property type="entry name" value="UPF0213 PROTEIN YHBQ"/>
    <property type="match status" value="1"/>
</dbReference>
<evidence type="ECO:0000256" key="1">
    <source>
        <dbReference type="ARBA" id="ARBA00007435"/>
    </source>
</evidence>
<dbReference type="CDD" id="cd10456">
    <property type="entry name" value="GIY-YIG_UPF0213"/>
    <property type="match status" value="1"/>
</dbReference>
<dbReference type="RefSeq" id="WP_319929265.1">
    <property type="nucleotide sequence ID" value="NZ_VCDN01000019.1"/>
</dbReference>
<dbReference type="HAMAP" id="MF_01029">
    <property type="entry name" value="UPF0213"/>
    <property type="match status" value="1"/>
</dbReference>
<gene>
    <name evidence="4" type="ORF">FE392_05705</name>
</gene>
<comment type="similarity">
    <text evidence="1 2">Belongs to the UPF0213 family.</text>
</comment>
<name>A0ABU4S7T4_9GAMM</name>
<dbReference type="Gene3D" id="3.40.1440.10">
    <property type="entry name" value="GIY-YIG endonuclease"/>
    <property type="match status" value="1"/>
</dbReference>
<accession>A0ABU4S7T4</accession>